<protein>
    <submittedName>
        <fullName evidence="2">Uncharacterized protein</fullName>
    </submittedName>
</protein>
<evidence type="ECO:0000256" key="1">
    <source>
        <dbReference type="SAM" id="SignalP"/>
    </source>
</evidence>
<feature type="chain" id="PRO_5022721227" evidence="1">
    <location>
        <begin position="20"/>
        <end position="124"/>
    </location>
</feature>
<dbReference type="EMBL" id="SAYD01000018">
    <property type="protein sequence ID" value="TXJ38974.1"/>
    <property type="molecule type" value="Genomic_DNA"/>
</dbReference>
<organism evidence="2 3">
    <name type="scientific">Brachyspira aalborgi</name>
    <dbReference type="NCBI Taxonomy" id="29522"/>
    <lineage>
        <taxon>Bacteria</taxon>
        <taxon>Pseudomonadati</taxon>
        <taxon>Spirochaetota</taxon>
        <taxon>Spirochaetia</taxon>
        <taxon>Brachyspirales</taxon>
        <taxon>Brachyspiraceae</taxon>
        <taxon>Brachyspira</taxon>
    </lineage>
</organism>
<evidence type="ECO:0000313" key="3">
    <source>
        <dbReference type="Proteomes" id="UP000325002"/>
    </source>
</evidence>
<dbReference type="Proteomes" id="UP000325002">
    <property type="component" value="Unassembled WGS sequence"/>
</dbReference>
<dbReference type="PROSITE" id="PS51257">
    <property type="entry name" value="PROKAR_LIPOPROTEIN"/>
    <property type="match status" value="1"/>
</dbReference>
<accession>A0A5C8EPG5</accession>
<reference evidence="2 3" key="1">
    <citation type="journal article" date="1992" name="Lakartidningen">
        <title>[Penicillin V and not amoxicillin is the first choice preparation in acute otitis].</title>
        <authorList>
            <person name="Kamme C."/>
            <person name="Lundgren K."/>
            <person name="Prellner K."/>
        </authorList>
    </citation>
    <scope>NUCLEOTIDE SEQUENCE [LARGE SCALE GENOMIC DNA]</scope>
    <source>
        <strain evidence="2 3">PC3997IV</strain>
    </source>
</reference>
<sequence>MKKYLILFFITIFLASCFAENENIDMVKNGSFNKYPNVTIDEVVDTVFDKVKWEAIVGEDGNEYVNMRGYLLDGSKALFQFRIIDDSSWRLHALELDDEPSDINIVDSLYYMYVEMTEWQKGGK</sequence>
<dbReference type="RefSeq" id="WP_147778486.1">
    <property type="nucleotide sequence ID" value="NZ_SAYD01000018.1"/>
</dbReference>
<proteinExistence type="predicted"/>
<comment type="caution">
    <text evidence="2">The sequence shown here is derived from an EMBL/GenBank/DDBJ whole genome shotgun (WGS) entry which is preliminary data.</text>
</comment>
<name>A0A5C8EPG5_9SPIR</name>
<evidence type="ECO:0000313" key="2">
    <source>
        <dbReference type="EMBL" id="TXJ38974.1"/>
    </source>
</evidence>
<dbReference type="AlphaFoldDB" id="A0A5C8EPG5"/>
<feature type="signal peptide" evidence="1">
    <location>
        <begin position="1"/>
        <end position="19"/>
    </location>
</feature>
<keyword evidence="1" id="KW-0732">Signal</keyword>
<gene>
    <name evidence="2" type="ORF">EPJ81_07580</name>
</gene>